<accession>A0A4R1QTW3</accession>
<comment type="caution">
    <text evidence="2">The sequence shown here is derived from an EMBL/GenBank/DDBJ whole genome shotgun (WGS) entry which is preliminary data.</text>
</comment>
<dbReference type="RefSeq" id="WP_167541535.1">
    <property type="nucleotide sequence ID" value="NZ_CABKVM010000018.1"/>
</dbReference>
<dbReference type="AlphaFoldDB" id="A0A4R1QTW3"/>
<feature type="region of interest" description="Disordered" evidence="1">
    <location>
        <begin position="25"/>
        <end position="48"/>
    </location>
</feature>
<sequence length="48" mass="5761">MTKKRYIPPNSEDGQRQRFHWLLRQKPKAYPATPRSNKNGLLKPIRRS</sequence>
<evidence type="ECO:0000313" key="2">
    <source>
        <dbReference type="EMBL" id="TCL54344.1"/>
    </source>
</evidence>
<protein>
    <submittedName>
        <fullName evidence="2">Uncharacterized protein</fullName>
    </submittedName>
</protein>
<proteinExistence type="predicted"/>
<evidence type="ECO:0000313" key="3">
    <source>
        <dbReference type="Proteomes" id="UP000295184"/>
    </source>
</evidence>
<evidence type="ECO:0000256" key="1">
    <source>
        <dbReference type="SAM" id="MobiDB-lite"/>
    </source>
</evidence>
<dbReference type="Proteomes" id="UP000295184">
    <property type="component" value="Unassembled WGS sequence"/>
</dbReference>
<organism evidence="2 3">
    <name type="scientific">Allofournierella massiliensis</name>
    <dbReference type="NCBI Taxonomy" id="1650663"/>
    <lineage>
        <taxon>Bacteria</taxon>
        <taxon>Bacillati</taxon>
        <taxon>Bacillota</taxon>
        <taxon>Clostridia</taxon>
        <taxon>Eubacteriales</taxon>
        <taxon>Oscillospiraceae</taxon>
        <taxon>Allofournierella</taxon>
    </lineage>
</organism>
<dbReference type="GeneID" id="51980257"/>
<dbReference type="STRING" id="1650663.GCA_001486665_02438"/>
<gene>
    <name evidence="2" type="ORF">EDD77_12235</name>
</gene>
<reference evidence="2 3" key="1">
    <citation type="submission" date="2019-03" db="EMBL/GenBank/DDBJ databases">
        <title>Genomic Encyclopedia of Type Strains, Phase IV (KMG-IV): sequencing the most valuable type-strain genomes for metagenomic binning, comparative biology and taxonomic classification.</title>
        <authorList>
            <person name="Goeker M."/>
        </authorList>
    </citation>
    <scope>NUCLEOTIDE SEQUENCE [LARGE SCALE GENOMIC DNA]</scope>
    <source>
        <strain evidence="2 3">DSM 100451</strain>
    </source>
</reference>
<dbReference type="EMBL" id="SLUM01000022">
    <property type="protein sequence ID" value="TCL54344.1"/>
    <property type="molecule type" value="Genomic_DNA"/>
</dbReference>
<name>A0A4R1QTW3_9FIRM</name>